<evidence type="ECO:0000313" key="2">
    <source>
        <dbReference type="EMBL" id="KKL61878.1"/>
    </source>
</evidence>
<feature type="domain" description="Transposase IS4-like" evidence="1">
    <location>
        <begin position="92"/>
        <end position="388"/>
    </location>
</feature>
<comment type="caution">
    <text evidence="2">The sequence shown here is derived from an EMBL/GenBank/DDBJ whole genome shotgun (WGS) entry which is preliminary data.</text>
</comment>
<dbReference type="InterPro" id="IPR002559">
    <property type="entry name" value="Transposase_11"/>
</dbReference>
<gene>
    <name evidence="2" type="ORF">LCGC14_2190910</name>
</gene>
<name>A0A0F9DJM9_9ZZZZ</name>
<protein>
    <recommendedName>
        <fullName evidence="1">Transposase IS4-like domain-containing protein</fullName>
    </recommendedName>
</protein>
<dbReference type="NCBIfam" id="NF033559">
    <property type="entry name" value="transpos_IS1634"/>
    <property type="match status" value="1"/>
</dbReference>
<dbReference type="InterPro" id="IPR012337">
    <property type="entry name" value="RNaseH-like_sf"/>
</dbReference>
<proteinExistence type="predicted"/>
<dbReference type="Pfam" id="PF01609">
    <property type="entry name" value="DDE_Tnp_1"/>
    <property type="match status" value="1"/>
</dbReference>
<dbReference type="EMBL" id="LAZR01028676">
    <property type="protein sequence ID" value="KKL61878.1"/>
    <property type="molecule type" value="Genomic_DNA"/>
</dbReference>
<sequence length="450" mass="52938">VFLLEKVSSQIGLTEILKDTFPDEWEKLLSCAFFEVSEGKPLYLCGTWLENTYTDMIGGLASQRISELLKSVGENLPARLEFSCLWTEKRGEDEFVVFDITSISSYSKLIESVEWGYNRDKEKLPQINFGMVFGQPSLLPIFYNLYQGSIRDVSTLKNILEFLSDFKLKNVTFLLDKGFYSTDNIMVMRRKGLHFITPLPFTVKQAQELIEKHENEITDVSNALRVNKQILYCVKDKITVESYSLNAYLYFDKRKSLEGEERLIERIIEAEEKVEERHFQDREAVRKYLSQHAVELEKFFDIRKVKGSFVLRRDKGRIDKVIKQMGYLIILSSRSMNPRQIILLYRNKDCVEKCFDTMKNELSTNRLRVHSTESMEGRLFITFISLILSSWIHKTMREKALSKKYTLEEIMYELKKLKVIQLQNQRRVMTEITKTQKELFKKLVNEIPKL</sequence>
<feature type="non-terminal residue" evidence="2">
    <location>
        <position position="1"/>
    </location>
</feature>
<reference evidence="2" key="1">
    <citation type="journal article" date="2015" name="Nature">
        <title>Complex archaea that bridge the gap between prokaryotes and eukaryotes.</title>
        <authorList>
            <person name="Spang A."/>
            <person name="Saw J.H."/>
            <person name="Jorgensen S.L."/>
            <person name="Zaremba-Niedzwiedzka K."/>
            <person name="Martijn J."/>
            <person name="Lind A.E."/>
            <person name="van Eijk R."/>
            <person name="Schleper C."/>
            <person name="Guy L."/>
            <person name="Ettema T.J."/>
        </authorList>
    </citation>
    <scope>NUCLEOTIDE SEQUENCE</scope>
</reference>
<dbReference type="SUPFAM" id="SSF53098">
    <property type="entry name" value="Ribonuclease H-like"/>
    <property type="match status" value="1"/>
</dbReference>
<evidence type="ECO:0000259" key="1">
    <source>
        <dbReference type="Pfam" id="PF01609"/>
    </source>
</evidence>
<dbReference type="InterPro" id="IPR047654">
    <property type="entry name" value="IS1634_transpos"/>
</dbReference>
<dbReference type="PANTHER" id="PTHR34614">
    <property type="match status" value="1"/>
</dbReference>
<dbReference type="GO" id="GO:0006313">
    <property type="term" value="P:DNA transposition"/>
    <property type="evidence" value="ECO:0007669"/>
    <property type="project" value="InterPro"/>
</dbReference>
<dbReference type="GO" id="GO:0004803">
    <property type="term" value="F:transposase activity"/>
    <property type="evidence" value="ECO:0007669"/>
    <property type="project" value="InterPro"/>
</dbReference>
<dbReference type="AlphaFoldDB" id="A0A0F9DJM9"/>
<organism evidence="2">
    <name type="scientific">marine sediment metagenome</name>
    <dbReference type="NCBI Taxonomy" id="412755"/>
    <lineage>
        <taxon>unclassified sequences</taxon>
        <taxon>metagenomes</taxon>
        <taxon>ecological metagenomes</taxon>
    </lineage>
</organism>
<dbReference type="GO" id="GO:0003677">
    <property type="term" value="F:DNA binding"/>
    <property type="evidence" value="ECO:0007669"/>
    <property type="project" value="InterPro"/>
</dbReference>
<dbReference type="PANTHER" id="PTHR34614:SF2">
    <property type="entry name" value="TRANSPOSASE IS4-LIKE DOMAIN-CONTAINING PROTEIN"/>
    <property type="match status" value="1"/>
</dbReference>
<accession>A0A0F9DJM9</accession>